<evidence type="ECO:0000259" key="17">
    <source>
        <dbReference type="PROSITE" id="PS50271"/>
    </source>
</evidence>
<gene>
    <name evidence="18" type="ORF">GNLVRS02_ARAD1C43340g</name>
</gene>
<comment type="similarity">
    <text evidence="13">Belongs to the peptidase C19 family. UBP8 subfamily.</text>
</comment>
<dbReference type="InterPro" id="IPR038765">
    <property type="entry name" value="Papain-like_cys_pep_sf"/>
</dbReference>
<dbReference type="Gene3D" id="3.90.70.10">
    <property type="entry name" value="Cysteine proteinases"/>
    <property type="match status" value="1"/>
</dbReference>
<keyword evidence="6 15" id="KW-0833">Ubl conjugation pathway</keyword>
<evidence type="ECO:0000256" key="15">
    <source>
        <dbReference type="RuleBase" id="RU366025"/>
    </source>
</evidence>
<dbReference type="SUPFAM" id="SSF54001">
    <property type="entry name" value="Cysteine proteinases"/>
    <property type="match status" value="1"/>
</dbReference>
<accession>A0A060T4A7</accession>
<dbReference type="PROSITE" id="PS00972">
    <property type="entry name" value="USP_1"/>
    <property type="match status" value="1"/>
</dbReference>
<dbReference type="GO" id="GO:0006508">
    <property type="term" value="P:proteolysis"/>
    <property type="evidence" value="ECO:0007669"/>
    <property type="project" value="UniProtKB-KW"/>
</dbReference>
<dbReference type="GO" id="GO:0008270">
    <property type="term" value="F:zinc ion binding"/>
    <property type="evidence" value="ECO:0007669"/>
    <property type="project" value="UniProtKB-KW"/>
</dbReference>
<dbReference type="PANTHER" id="PTHR21646">
    <property type="entry name" value="UBIQUITIN CARBOXYL-TERMINAL HYDROLASE"/>
    <property type="match status" value="1"/>
</dbReference>
<comment type="subcellular location">
    <subcellularLocation>
        <location evidence="2">Nucleus</location>
    </subcellularLocation>
</comment>
<dbReference type="Pfam" id="PF02148">
    <property type="entry name" value="zf-UBP"/>
    <property type="match status" value="1"/>
</dbReference>
<evidence type="ECO:0000256" key="10">
    <source>
        <dbReference type="ARBA" id="ARBA00023015"/>
    </source>
</evidence>
<evidence type="ECO:0000256" key="9">
    <source>
        <dbReference type="ARBA" id="ARBA00022833"/>
    </source>
</evidence>
<dbReference type="GO" id="GO:0004843">
    <property type="term" value="F:cysteine-type deubiquitinase activity"/>
    <property type="evidence" value="ECO:0007669"/>
    <property type="project" value="UniProtKB-UniRule"/>
</dbReference>
<dbReference type="InterPro" id="IPR028889">
    <property type="entry name" value="USP"/>
</dbReference>
<dbReference type="InterPro" id="IPR001394">
    <property type="entry name" value="Peptidase_C19_UCH"/>
</dbReference>
<keyword evidence="3 15" id="KW-0645">Protease</keyword>
<dbReference type="Pfam" id="PF00443">
    <property type="entry name" value="UCH"/>
    <property type="match status" value="1"/>
</dbReference>
<evidence type="ECO:0000256" key="1">
    <source>
        <dbReference type="ARBA" id="ARBA00000707"/>
    </source>
</evidence>
<dbReference type="InterPro" id="IPR050185">
    <property type="entry name" value="Ub_carboxyl-term_hydrolase"/>
</dbReference>
<dbReference type="InterPro" id="IPR001607">
    <property type="entry name" value="Znf_UBP"/>
</dbReference>
<keyword evidence="5 14" id="KW-0863">Zinc-finger</keyword>
<dbReference type="InterPro" id="IPR018200">
    <property type="entry name" value="USP_CS"/>
</dbReference>
<evidence type="ECO:0000256" key="13">
    <source>
        <dbReference type="ARBA" id="ARBA00038490"/>
    </source>
</evidence>
<keyword evidence="8 15" id="KW-0788">Thiol protease</keyword>
<dbReference type="Gene3D" id="3.30.40.10">
    <property type="entry name" value="Zinc/RING finger domain, C3HC4 (zinc finger)"/>
    <property type="match status" value="1"/>
</dbReference>
<evidence type="ECO:0000256" key="2">
    <source>
        <dbReference type="ARBA" id="ARBA00004123"/>
    </source>
</evidence>
<dbReference type="EC" id="3.4.19.12" evidence="15"/>
<evidence type="ECO:0000256" key="5">
    <source>
        <dbReference type="ARBA" id="ARBA00022771"/>
    </source>
</evidence>
<keyword evidence="10" id="KW-0805">Transcription regulation</keyword>
<evidence type="ECO:0000256" key="7">
    <source>
        <dbReference type="ARBA" id="ARBA00022801"/>
    </source>
</evidence>
<dbReference type="PANTHER" id="PTHR21646:SF33">
    <property type="entry name" value="UBIQUITIN CARBOXYL-TERMINAL HYDROLASE 22"/>
    <property type="match status" value="1"/>
</dbReference>
<evidence type="ECO:0000256" key="4">
    <source>
        <dbReference type="ARBA" id="ARBA00022723"/>
    </source>
</evidence>
<dbReference type="PROSITE" id="PS50235">
    <property type="entry name" value="USP_3"/>
    <property type="match status" value="1"/>
</dbReference>
<reference evidence="18" key="1">
    <citation type="submission" date="2014-02" db="EMBL/GenBank/DDBJ databases">
        <authorList>
            <person name="Genoscope - CEA"/>
        </authorList>
    </citation>
    <scope>NUCLEOTIDE SEQUENCE</scope>
    <source>
        <strain evidence="18">LS3</strain>
    </source>
</reference>
<evidence type="ECO:0000256" key="8">
    <source>
        <dbReference type="ARBA" id="ARBA00022807"/>
    </source>
</evidence>
<dbReference type="SUPFAM" id="SSF57850">
    <property type="entry name" value="RING/U-box"/>
    <property type="match status" value="1"/>
</dbReference>
<proteinExistence type="inferred from homology"/>
<comment type="catalytic activity">
    <reaction evidence="1 15">
        <text>Thiol-dependent hydrolysis of ester, thioester, amide, peptide and isopeptide bonds formed by the C-terminal Gly of ubiquitin (a 76-residue protein attached to proteins as an intracellular targeting signal).</text>
        <dbReference type="EC" id="3.4.19.12"/>
    </reaction>
</comment>
<evidence type="ECO:0000256" key="11">
    <source>
        <dbReference type="ARBA" id="ARBA00023163"/>
    </source>
</evidence>
<keyword evidence="7 15" id="KW-0378">Hydrolase</keyword>
<evidence type="ECO:0000256" key="6">
    <source>
        <dbReference type="ARBA" id="ARBA00022786"/>
    </source>
</evidence>
<evidence type="ECO:0000259" key="16">
    <source>
        <dbReference type="PROSITE" id="PS50235"/>
    </source>
</evidence>
<sequence length="458" mass="51031">MSGCKHSQVGSAKRNLLTSYSLAVKLLRDHELVSQMQCQECGSNAFTVPRVCLECSFVGCVEKHGAEHARAQGHNLAVDICEGTEANMYCYSCADYIIDDKFEAITKTDDYAVGTLPPYQATTGLRGFYNMGATCFISVVLQSFVHNPIIRNFYLSGGHDKNECPRGTSGEPCLGCCVDDLFVDFFKTNNSQGFGPIDILVASWKVNRALAGASEQDAHEFFQFILNELHKTHFRSSVMGHLDKGHEGGGEDDITCSCVAHRTFCGQLQSQIQCHECKNITCTVDPMMDLSLDLKSKSNDISLEGCLDRFTEVEKLDIMYYCKNCDKRQSVDKQLCIKKLPVVLSFQLKRFEHAMVKSAVGTKIETPVKFPLYLSMAKYTCDGDSADFPMNYQLFGVVCHQGSINTGHYTCYMKNRLGCWYYFDDAMVTAVDSSTVLAADNAYLLFYMIDNLEGLPAH</sequence>
<keyword evidence="4" id="KW-0479">Metal-binding</keyword>
<organism evidence="18">
    <name type="scientific">Blastobotrys adeninivorans</name>
    <name type="common">Yeast</name>
    <name type="synonym">Arxula adeninivorans</name>
    <dbReference type="NCBI Taxonomy" id="409370"/>
    <lineage>
        <taxon>Eukaryota</taxon>
        <taxon>Fungi</taxon>
        <taxon>Dikarya</taxon>
        <taxon>Ascomycota</taxon>
        <taxon>Saccharomycotina</taxon>
        <taxon>Dipodascomycetes</taxon>
        <taxon>Dipodascales</taxon>
        <taxon>Trichomonascaceae</taxon>
        <taxon>Blastobotrys</taxon>
    </lineage>
</organism>
<dbReference type="PROSITE" id="PS00973">
    <property type="entry name" value="USP_2"/>
    <property type="match status" value="1"/>
</dbReference>
<evidence type="ECO:0000256" key="3">
    <source>
        <dbReference type="ARBA" id="ARBA00022670"/>
    </source>
</evidence>
<dbReference type="AlphaFoldDB" id="A0A060T4A7"/>
<feature type="domain" description="UBP-type" evidence="17">
    <location>
        <begin position="2"/>
        <end position="116"/>
    </location>
</feature>
<dbReference type="InterPro" id="IPR013083">
    <property type="entry name" value="Znf_RING/FYVE/PHD"/>
</dbReference>
<keyword evidence="9" id="KW-0862">Zinc</keyword>
<dbReference type="EMBL" id="HG937693">
    <property type="protein sequence ID" value="CDP35783.1"/>
    <property type="molecule type" value="Genomic_DNA"/>
</dbReference>
<name>A0A060T4A7_BLAAD</name>
<evidence type="ECO:0000256" key="14">
    <source>
        <dbReference type="PROSITE-ProRule" id="PRU00502"/>
    </source>
</evidence>
<dbReference type="GO" id="GO:0016579">
    <property type="term" value="P:protein deubiquitination"/>
    <property type="evidence" value="ECO:0007669"/>
    <property type="project" value="InterPro"/>
</dbReference>
<keyword evidence="11" id="KW-0804">Transcription</keyword>
<dbReference type="PhylomeDB" id="A0A060T4A7"/>
<evidence type="ECO:0000313" key="18">
    <source>
        <dbReference type="EMBL" id="CDP35783.1"/>
    </source>
</evidence>
<reference evidence="18" key="2">
    <citation type="submission" date="2014-06" db="EMBL/GenBank/DDBJ databases">
        <title>The complete genome of Blastobotrys (Arxula) adeninivorans LS3 - a yeast of biotechnological interest.</title>
        <authorList>
            <person name="Kunze G."/>
            <person name="Gaillardin C."/>
            <person name="Czernicka M."/>
            <person name="Durrens P."/>
            <person name="Martin T."/>
            <person name="Boer E."/>
            <person name="Gabaldon T."/>
            <person name="Cruz J."/>
            <person name="Talla E."/>
            <person name="Marck C."/>
            <person name="Goffeau A."/>
            <person name="Barbe V."/>
            <person name="Baret P."/>
            <person name="Baronian K."/>
            <person name="Beier S."/>
            <person name="Bleykasten C."/>
            <person name="Bode R."/>
            <person name="Casaregola S."/>
            <person name="Despons L."/>
            <person name="Fairhead C."/>
            <person name="Giersberg M."/>
            <person name="Gierski P."/>
            <person name="Hahnel U."/>
            <person name="Hartmann A."/>
            <person name="Jankowska D."/>
            <person name="Jubin C."/>
            <person name="Jung P."/>
            <person name="Lafontaine I."/>
            <person name="Leh-Louis V."/>
            <person name="Lemaire M."/>
            <person name="Marcet-Houben M."/>
            <person name="Mascher M."/>
            <person name="Morel G."/>
            <person name="Richard G.-F."/>
            <person name="Riechen J."/>
            <person name="Sacerdot C."/>
            <person name="Sarkar A."/>
            <person name="Savel G."/>
            <person name="Schacherer J."/>
            <person name="Sherman D."/>
            <person name="Straub M.-L."/>
            <person name="Stein N."/>
            <person name="Thierry A."/>
            <person name="Trautwein-Schult A."/>
            <person name="Westhof E."/>
            <person name="Worch S."/>
            <person name="Dujon B."/>
            <person name="Souciet J.-L."/>
            <person name="Wincker P."/>
            <person name="Scholz U."/>
            <person name="Neuveglise N."/>
        </authorList>
    </citation>
    <scope>NUCLEOTIDE SEQUENCE</scope>
    <source>
        <strain evidence="18">LS3</strain>
    </source>
</reference>
<dbReference type="GO" id="GO:0005634">
    <property type="term" value="C:nucleus"/>
    <property type="evidence" value="ECO:0007669"/>
    <property type="project" value="UniProtKB-SubCell"/>
</dbReference>
<dbReference type="PROSITE" id="PS50271">
    <property type="entry name" value="ZF_UBP"/>
    <property type="match status" value="1"/>
</dbReference>
<keyword evidence="12" id="KW-0539">Nucleus</keyword>
<evidence type="ECO:0000256" key="12">
    <source>
        <dbReference type="ARBA" id="ARBA00023242"/>
    </source>
</evidence>
<feature type="domain" description="USP" evidence="16">
    <location>
        <begin position="126"/>
        <end position="450"/>
    </location>
</feature>
<protein>
    <recommendedName>
        <fullName evidence="15">Ubiquitin carboxyl-terminal hydrolase</fullName>
        <ecNumber evidence="15">3.4.19.12</ecNumber>
    </recommendedName>
</protein>